<keyword evidence="3 10" id="KW-0132">Cell division</keyword>
<keyword evidence="13" id="KW-1185">Reference proteome</keyword>
<keyword evidence="9 10" id="KW-0137">Centromere</keyword>
<evidence type="ECO:0000256" key="9">
    <source>
        <dbReference type="ARBA" id="ARBA00023328"/>
    </source>
</evidence>
<comment type="subcellular location">
    <subcellularLocation>
        <location evidence="10">Nucleus</location>
    </subcellularLocation>
    <subcellularLocation>
        <location evidence="10">Chromosome</location>
        <location evidence="10">Centromere</location>
        <location evidence="10">Kinetochore</location>
    </subcellularLocation>
</comment>
<evidence type="ECO:0000256" key="3">
    <source>
        <dbReference type="ARBA" id="ARBA00022618"/>
    </source>
</evidence>
<organism evidence="12 13">
    <name type="scientific">Cronartium quercuum f. sp. fusiforme G11</name>
    <dbReference type="NCBI Taxonomy" id="708437"/>
    <lineage>
        <taxon>Eukaryota</taxon>
        <taxon>Fungi</taxon>
        <taxon>Dikarya</taxon>
        <taxon>Basidiomycota</taxon>
        <taxon>Pucciniomycotina</taxon>
        <taxon>Pucciniomycetes</taxon>
        <taxon>Pucciniales</taxon>
        <taxon>Coleosporiaceae</taxon>
        <taxon>Cronartium</taxon>
    </lineage>
</organism>
<keyword evidence="6 11" id="KW-0175">Coiled coil</keyword>
<evidence type="ECO:0000256" key="6">
    <source>
        <dbReference type="ARBA" id="ARBA00023054"/>
    </source>
</evidence>
<evidence type="ECO:0000256" key="5">
    <source>
        <dbReference type="ARBA" id="ARBA00022838"/>
    </source>
</evidence>
<dbReference type="Pfam" id="PF08286">
    <property type="entry name" value="Spc24"/>
    <property type="match status" value="1"/>
</dbReference>
<feature type="coiled-coil region" evidence="11">
    <location>
        <begin position="61"/>
        <end position="95"/>
    </location>
</feature>
<evidence type="ECO:0000313" key="12">
    <source>
        <dbReference type="EMBL" id="KAG0151396.1"/>
    </source>
</evidence>
<keyword evidence="4 10" id="KW-0498">Mitosis</keyword>
<dbReference type="GO" id="GO:0031262">
    <property type="term" value="C:Ndc80 complex"/>
    <property type="evidence" value="ECO:0007669"/>
    <property type="project" value="TreeGrafter"/>
</dbReference>
<keyword evidence="7 10" id="KW-0539">Nucleus</keyword>
<evidence type="ECO:0000256" key="2">
    <source>
        <dbReference type="ARBA" id="ARBA00022454"/>
    </source>
</evidence>
<evidence type="ECO:0000256" key="1">
    <source>
        <dbReference type="ARBA" id="ARBA00007804"/>
    </source>
</evidence>
<dbReference type="GO" id="GO:0007059">
    <property type="term" value="P:chromosome segregation"/>
    <property type="evidence" value="ECO:0007669"/>
    <property type="project" value="TreeGrafter"/>
</dbReference>
<comment type="subunit">
    <text evidence="10">Component of the NDC80 complex.</text>
</comment>
<sequence>MNPSRQSWLPPSDEPIAMATPAKILDDTIALVQDTVDVFKDGIEEDPAIVYEALDQTFKWRERYREKLEDASNELIRINRQVEAKREALEKLRANSTVRETQAEIFSLEQEAYEEARKVKDLDSAVGLTKAQIARFQAECAELEDYEPSRSSDFKFETSVLRTKLYHGLGFVQVRRRSKSEPSSQKLFLRCDFHPESSQVICKADNSRDKFVLANRLWDLITP</sequence>
<dbReference type="EMBL" id="MU167213">
    <property type="protein sequence ID" value="KAG0151396.1"/>
    <property type="molecule type" value="Genomic_DNA"/>
</dbReference>
<dbReference type="OrthoDB" id="2500316at2759"/>
<dbReference type="GO" id="GO:0051301">
    <property type="term" value="P:cell division"/>
    <property type="evidence" value="ECO:0007669"/>
    <property type="project" value="UniProtKB-UniRule"/>
</dbReference>
<dbReference type="InterPro" id="IPR013252">
    <property type="entry name" value="Ndc80_Spc24"/>
</dbReference>
<dbReference type="GO" id="GO:0005634">
    <property type="term" value="C:nucleus"/>
    <property type="evidence" value="ECO:0007669"/>
    <property type="project" value="UniProtKB-SubCell"/>
</dbReference>
<dbReference type="Proteomes" id="UP000886653">
    <property type="component" value="Unassembled WGS sequence"/>
</dbReference>
<dbReference type="PANTHER" id="PTHR22142">
    <property type="match status" value="1"/>
</dbReference>
<evidence type="ECO:0000313" key="13">
    <source>
        <dbReference type="Proteomes" id="UP000886653"/>
    </source>
</evidence>
<evidence type="ECO:0000256" key="8">
    <source>
        <dbReference type="ARBA" id="ARBA00023306"/>
    </source>
</evidence>
<evidence type="ECO:0000256" key="4">
    <source>
        <dbReference type="ARBA" id="ARBA00022776"/>
    </source>
</evidence>
<accession>A0A9P6NXM3</accession>
<keyword evidence="2 10" id="KW-0158">Chromosome</keyword>
<comment type="function">
    <text evidence="10">Acts as a component of the essential kinetochore-associated NDC80 complex, which is required for chromosome segregation and spindle checkpoint activity.</text>
</comment>
<dbReference type="PANTHER" id="PTHR22142:SF2">
    <property type="entry name" value="KINETOCHORE PROTEIN SPC24"/>
    <property type="match status" value="1"/>
</dbReference>
<name>A0A9P6NXM3_9BASI</name>
<protein>
    <recommendedName>
        <fullName evidence="10">Kinetochore protein Spc24</fullName>
    </recommendedName>
</protein>
<keyword evidence="8 10" id="KW-0131">Cell cycle</keyword>
<dbReference type="GO" id="GO:0008017">
    <property type="term" value="F:microtubule binding"/>
    <property type="evidence" value="ECO:0007669"/>
    <property type="project" value="TreeGrafter"/>
</dbReference>
<keyword evidence="5 10" id="KW-0995">Kinetochore</keyword>
<gene>
    <name evidence="12" type="ORF">CROQUDRAFT_36955</name>
</gene>
<evidence type="ECO:0000256" key="7">
    <source>
        <dbReference type="ARBA" id="ARBA00023242"/>
    </source>
</evidence>
<comment type="caution">
    <text evidence="12">The sequence shown here is derived from an EMBL/GenBank/DDBJ whole genome shotgun (WGS) entry which is preliminary data.</text>
</comment>
<comment type="similarity">
    <text evidence="1 10">Belongs to the SPC24 family.</text>
</comment>
<dbReference type="AlphaFoldDB" id="A0A9P6NXM3"/>
<evidence type="ECO:0000256" key="11">
    <source>
        <dbReference type="SAM" id="Coils"/>
    </source>
</evidence>
<evidence type="ECO:0000256" key="10">
    <source>
        <dbReference type="RuleBase" id="RU368011"/>
    </source>
</evidence>
<proteinExistence type="inferred from homology"/>
<reference evidence="12" key="1">
    <citation type="submission" date="2013-11" db="EMBL/GenBank/DDBJ databases">
        <title>Genome sequence of the fusiform rust pathogen reveals effectors for host alternation and coevolution with pine.</title>
        <authorList>
            <consortium name="DOE Joint Genome Institute"/>
            <person name="Smith K."/>
            <person name="Pendleton A."/>
            <person name="Kubisiak T."/>
            <person name="Anderson C."/>
            <person name="Salamov A."/>
            <person name="Aerts A."/>
            <person name="Riley R."/>
            <person name="Clum A."/>
            <person name="Lindquist E."/>
            <person name="Ence D."/>
            <person name="Campbell M."/>
            <person name="Kronenberg Z."/>
            <person name="Feau N."/>
            <person name="Dhillon B."/>
            <person name="Hamelin R."/>
            <person name="Burleigh J."/>
            <person name="Smith J."/>
            <person name="Yandell M."/>
            <person name="Nelson C."/>
            <person name="Grigoriev I."/>
            <person name="Davis J."/>
        </authorList>
    </citation>
    <scope>NUCLEOTIDE SEQUENCE</scope>
    <source>
        <strain evidence="12">G11</strain>
    </source>
</reference>